<dbReference type="Proteomes" id="UP001339883">
    <property type="component" value="Unassembled WGS sequence"/>
</dbReference>
<gene>
    <name evidence="3" type="ORF">I2F25_12810</name>
</gene>
<evidence type="ECO:0000313" key="3">
    <source>
        <dbReference type="EMBL" id="MEB5477906.1"/>
    </source>
</evidence>
<keyword evidence="4" id="KW-1185">Reference proteome</keyword>
<reference evidence="3 4" key="1">
    <citation type="submission" date="2019-08" db="EMBL/GenBank/DDBJ databases">
        <title>Five species of Acinetobacter isolated from floral nectar and animal pollinators.</title>
        <authorList>
            <person name="Hendry T.A."/>
        </authorList>
    </citation>
    <scope>NUCLEOTIDE SEQUENCE [LARGE SCALE GENOMIC DNA]</scope>
    <source>
        <strain evidence="3 4">MD18.27</strain>
    </source>
</reference>
<accession>A0ABU6DWQ6</accession>
<sequence>MDISHKLVVKDNALIDASFNLSLVEQRIMLMAIVSSREVINLSESTPIEIRVSDYIDQFKASGNNIYKIIKDAAITLKRREFSYLDRYKGLDGYSTVNWVNKATYLPNEGMIVLYFSKEVVELTSMLSEQFTRYYLHQVSKFKSKYSIRLYEILVKWISIGKTPKYETANLRSKLGVDDNEYTTMSNFKKNVLNKALDEINTHSNLTVTCEQYKNGRIVSGFQFFFNVKNSELFHLKPNDDIRELTEKQIILFAKKLAYDQTFASQYAEPGEEYSNLEQRLRKKLCDYTFLQENIDHLQRLGLQNKS</sequence>
<dbReference type="RefSeq" id="WP_325776306.1">
    <property type="nucleotide sequence ID" value="NZ_VTDN01000020.1"/>
</dbReference>
<feature type="domain" description="Initiator Rep protein WH1" evidence="2">
    <location>
        <begin position="8"/>
        <end position="154"/>
    </location>
</feature>
<evidence type="ECO:0000256" key="1">
    <source>
        <dbReference type="ARBA" id="ARBA00038283"/>
    </source>
</evidence>
<dbReference type="NCBIfam" id="NF038290">
    <property type="entry name" value="repM_Acin"/>
    <property type="match status" value="1"/>
</dbReference>
<name>A0ABU6DWQ6_9GAMM</name>
<evidence type="ECO:0000313" key="4">
    <source>
        <dbReference type="Proteomes" id="UP001339883"/>
    </source>
</evidence>
<dbReference type="InterPro" id="IPR036388">
    <property type="entry name" value="WH-like_DNA-bd_sf"/>
</dbReference>
<dbReference type="Pfam" id="PF01051">
    <property type="entry name" value="Rep3_N"/>
    <property type="match status" value="1"/>
</dbReference>
<dbReference type="Gene3D" id="1.10.10.10">
    <property type="entry name" value="Winged helix-like DNA-binding domain superfamily/Winged helix DNA-binding domain"/>
    <property type="match status" value="2"/>
</dbReference>
<dbReference type="InterPro" id="IPR036390">
    <property type="entry name" value="WH_DNA-bd_sf"/>
</dbReference>
<dbReference type="EMBL" id="VTDN01000020">
    <property type="protein sequence ID" value="MEB5477906.1"/>
    <property type="molecule type" value="Genomic_DNA"/>
</dbReference>
<dbReference type="SUPFAM" id="SSF46785">
    <property type="entry name" value="Winged helix' DNA-binding domain"/>
    <property type="match status" value="2"/>
</dbReference>
<organism evidence="3 4">
    <name type="scientific">Acinetobacter pollinis</name>
    <dbReference type="NCBI Taxonomy" id="2605270"/>
    <lineage>
        <taxon>Bacteria</taxon>
        <taxon>Pseudomonadati</taxon>
        <taxon>Pseudomonadota</taxon>
        <taxon>Gammaproteobacteria</taxon>
        <taxon>Moraxellales</taxon>
        <taxon>Moraxellaceae</taxon>
        <taxon>Acinetobacter</taxon>
    </lineage>
</organism>
<evidence type="ECO:0000259" key="2">
    <source>
        <dbReference type="Pfam" id="PF01051"/>
    </source>
</evidence>
<dbReference type="InterPro" id="IPR000525">
    <property type="entry name" value="Initiator_Rep_WH1"/>
</dbReference>
<protein>
    <submittedName>
        <fullName evidence="3">Replication initiation protein</fullName>
    </submittedName>
</protein>
<comment type="caution">
    <text evidence="3">The sequence shown here is derived from an EMBL/GenBank/DDBJ whole genome shotgun (WGS) entry which is preliminary data.</text>
</comment>
<dbReference type="Pfam" id="PF21205">
    <property type="entry name" value="Rep3_C"/>
    <property type="match status" value="1"/>
</dbReference>
<proteinExistence type="inferred from homology"/>
<comment type="similarity">
    <text evidence="1">Belongs to the initiator RepB protein family.</text>
</comment>